<protein>
    <submittedName>
        <fullName evidence="2">Uncharacterized protein</fullName>
    </submittedName>
</protein>
<dbReference type="EMBL" id="ANPB02000001">
    <property type="protein sequence ID" value="KAF4490695.1"/>
    <property type="molecule type" value="Genomic_DNA"/>
</dbReference>
<feature type="region of interest" description="Disordered" evidence="1">
    <location>
        <begin position="1"/>
        <end position="67"/>
    </location>
</feature>
<sequence length="67" mass="7049">MARWKVGGGGKGATRGICSVPADQWRPPEPGTDLLESSNVIQSPSGARKVSQPNGPDARFSSSLERL</sequence>
<dbReference type="RefSeq" id="XP_066009626.1">
    <property type="nucleotide sequence ID" value="XM_066150943.1"/>
</dbReference>
<comment type="caution">
    <text evidence="2">The sequence shown here is derived from an EMBL/GenBank/DDBJ whole genome shotgun (WGS) entry which is preliminary data.</text>
</comment>
<evidence type="ECO:0000256" key="1">
    <source>
        <dbReference type="SAM" id="MobiDB-lite"/>
    </source>
</evidence>
<organism evidence="2 3">
    <name type="scientific">Colletotrichum fructicola (strain Nara gc5)</name>
    <name type="common">Anthracnose fungus</name>
    <name type="synonym">Colletotrichum gloeosporioides (strain Nara gc5)</name>
    <dbReference type="NCBI Taxonomy" id="1213859"/>
    <lineage>
        <taxon>Eukaryota</taxon>
        <taxon>Fungi</taxon>
        <taxon>Dikarya</taxon>
        <taxon>Ascomycota</taxon>
        <taxon>Pezizomycotina</taxon>
        <taxon>Sordariomycetes</taxon>
        <taxon>Hypocreomycetidae</taxon>
        <taxon>Glomerellales</taxon>
        <taxon>Glomerellaceae</taxon>
        <taxon>Colletotrichum</taxon>
        <taxon>Colletotrichum gloeosporioides species complex</taxon>
    </lineage>
</organism>
<name>A0A7J6JJ57_COLFN</name>
<evidence type="ECO:0000313" key="3">
    <source>
        <dbReference type="Proteomes" id="UP000011096"/>
    </source>
</evidence>
<gene>
    <name evidence="2" type="ORF">CGGC5_v002307</name>
</gene>
<accession>A0A7J6JJ57</accession>
<dbReference type="GeneID" id="90979646"/>
<feature type="compositionally biased region" description="Gly residues" evidence="1">
    <location>
        <begin position="1"/>
        <end position="13"/>
    </location>
</feature>
<feature type="compositionally biased region" description="Polar residues" evidence="1">
    <location>
        <begin position="35"/>
        <end position="45"/>
    </location>
</feature>
<dbReference type="Proteomes" id="UP000011096">
    <property type="component" value="Unassembled WGS sequence"/>
</dbReference>
<reference evidence="2 3" key="2">
    <citation type="submission" date="2020-04" db="EMBL/GenBank/DDBJ databases">
        <title>Genome sequencing and assembly of multiple isolates from the Colletotrichum gloeosporioides species complex.</title>
        <authorList>
            <person name="Gan P."/>
            <person name="Shirasu K."/>
        </authorList>
    </citation>
    <scope>NUCLEOTIDE SEQUENCE [LARGE SCALE GENOMIC DNA]</scope>
    <source>
        <strain evidence="2 3">Nara gc5</strain>
    </source>
</reference>
<proteinExistence type="predicted"/>
<evidence type="ECO:0000313" key="2">
    <source>
        <dbReference type="EMBL" id="KAF4490695.1"/>
    </source>
</evidence>
<dbReference type="AlphaFoldDB" id="A0A7J6JJ57"/>
<reference evidence="2 3" key="1">
    <citation type="submission" date="2012-08" db="EMBL/GenBank/DDBJ databases">
        <authorList>
            <person name="Gan P.H.P."/>
            <person name="Ikeda K."/>
            <person name="Irieda H."/>
            <person name="Narusaka M."/>
            <person name="O'Connell R.J."/>
            <person name="Narusaka Y."/>
            <person name="Takano Y."/>
            <person name="Kubo Y."/>
            <person name="Shirasu K."/>
        </authorList>
    </citation>
    <scope>NUCLEOTIDE SEQUENCE [LARGE SCALE GENOMIC DNA]</scope>
    <source>
        <strain evidence="2 3">Nara gc5</strain>
    </source>
</reference>
<keyword evidence="3" id="KW-1185">Reference proteome</keyword>
<dbReference type="InParanoid" id="A0A7J6JJ57"/>